<keyword evidence="14" id="KW-1015">Disulfide bond</keyword>
<evidence type="ECO:0000256" key="13">
    <source>
        <dbReference type="ARBA" id="ARBA00023136"/>
    </source>
</evidence>
<feature type="domain" description="Aminopeptidase N-like N-terminal" evidence="23">
    <location>
        <begin position="157"/>
        <end position="361"/>
    </location>
</feature>
<feature type="binding site" evidence="17">
    <location>
        <position position="491"/>
    </location>
    <ligand>
        <name>Zn(2+)</name>
        <dbReference type="ChEBI" id="CHEBI:29105"/>
        <note>catalytic</note>
    </ligand>
</feature>
<feature type="domain" description="Peptidase M1 membrane alanine aminopeptidase" evidence="21">
    <location>
        <begin position="396"/>
        <end position="617"/>
    </location>
</feature>
<evidence type="ECO:0000256" key="20">
    <source>
        <dbReference type="SAM" id="Phobius"/>
    </source>
</evidence>
<gene>
    <name evidence="25" type="primary">LOC110986592</name>
</gene>
<comment type="subcellular location">
    <subcellularLocation>
        <location evidence="1">Cell membrane</location>
    </subcellularLocation>
    <subcellularLocation>
        <location evidence="2">Membrane</location>
        <topology evidence="2">Single-pass type II membrane protein</topology>
    </subcellularLocation>
</comment>
<dbReference type="RefSeq" id="XP_022104261.1">
    <property type="nucleotide sequence ID" value="XM_022248569.1"/>
</dbReference>
<evidence type="ECO:0000259" key="21">
    <source>
        <dbReference type="Pfam" id="PF01433"/>
    </source>
</evidence>
<dbReference type="SUPFAM" id="SSF63737">
    <property type="entry name" value="Leukotriene A4 hydrolase N-terminal domain"/>
    <property type="match status" value="1"/>
</dbReference>
<dbReference type="OrthoDB" id="510539at2759"/>
<evidence type="ECO:0000256" key="5">
    <source>
        <dbReference type="ARBA" id="ARBA00022670"/>
    </source>
</evidence>
<evidence type="ECO:0000259" key="22">
    <source>
        <dbReference type="Pfam" id="PF11838"/>
    </source>
</evidence>
<dbReference type="PRINTS" id="PR00756">
    <property type="entry name" value="ALADIPTASE"/>
</dbReference>
<dbReference type="GO" id="GO:0005737">
    <property type="term" value="C:cytoplasm"/>
    <property type="evidence" value="ECO:0007669"/>
    <property type="project" value="TreeGrafter"/>
</dbReference>
<evidence type="ECO:0000256" key="1">
    <source>
        <dbReference type="ARBA" id="ARBA00004236"/>
    </source>
</evidence>
<keyword evidence="15" id="KW-0325">Glycoprotein</keyword>
<dbReference type="PANTHER" id="PTHR11533">
    <property type="entry name" value="PROTEASE M1 ZINC METALLOPROTEASE"/>
    <property type="match status" value="1"/>
</dbReference>
<evidence type="ECO:0000256" key="19">
    <source>
        <dbReference type="SAM" id="MobiDB-lite"/>
    </source>
</evidence>
<keyword evidence="7 17" id="KW-0479">Metal-binding</keyword>
<dbReference type="Gene3D" id="2.60.40.1910">
    <property type="match status" value="1"/>
</dbReference>
<keyword evidence="12" id="KW-0482">Metalloprotease</keyword>
<keyword evidence="4" id="KW-1003">Cell membrane</keyword>
<evidence type="ECO:0000256" key="14">
    <source>
        <dbReference type="ARBA" id="ARBA00023157"/>
    </source>
</evidence>
<evidence type="ECO:0000256" key="12">
    <source>
        <dbReference type="ARBA" id="ARBA00023049"/>
    </source>
</evidence>
<evidence type="ECO:0000256" key="7">
    <source>
        <dbReference type="ARBA" id="ARBA00022723"/>
    </source>
</evidence>
<keyword evidence="10" id="KW-0735">Signal-anchor</keyword>
<dbReference type="GO" id="GO:0005886">
    <property type="term" value="C:plasma membrane"/>
    <property type="evidence" value="ECO:0007669"/>
    <property type="project" value="UniProtKB-SubCell"/>
</dbReference>
<evidence type="ECO:0000256" key="17">
    <source>
        <dbReference type="PIRSR" id="PIRSR634016-3"/>
    </source>
</evidence>
<dbReference type="InterPro" id="IPR045357">
    <property type="entry name" value="Aminopeptidase_N-like_N"/>
</dbReference>
<evidence type="ECO:0000259" key="23">
    <source>
        <dbReference type="Pfam" id="PF17900"/>
    </source>
</evidence>
<name>A0A8B7ZLP5_ACAPL</name>
<evidence type="ECO:0000256" key="15">
    <source>
        <dbReference type="ARBA" id="ARBA00023180"/>
    </source>
</evidence>
<keyword evidence="9 17" id="KW-0862">Zinc</keyword>
<dbReference type="GO" id="GO:0070006">
    <property type="term" value="F:metalloaminopeptidase activity"/>
    <property type="evidence" value="ECO:0007669"/>
    <property type="project" value="TreeGrafter"/>
</dbReference>
<dbReference type="InterPro" id="IPR027268">
    <property type="entry name" value="Peptidase_M4/M1_CTD_sf"/>
</dbReference>
<dbReference type="Gene3D" id="1.10.390.10">
    <property type="entry name" value="Neutral Protease Domain 2"/>
    <property type="match status" value="1"/>
</dbReference>
<accession>A0A8B7ZLP5</accession>
<evidence type="ECO:0000256" key="16">
    <source>
        <dbReference type="PIRSR" id="PIRSR634016-1"/>
    </source>
</evidence>
<feature type="region of interest" description="Disordered" evidence="19">
    <location>
        <begin position="112"/>
        <end position="138"/>
    </location>
</feature>
<dbReference type="FunFam" id="2.60.40.1910:FF:000006">
    <property type="entry name" value="Aminopeptidase"/>
    <property type="match status" value="1"/>
</dbReference>
<keyword evidence="8" id="KW-0378">Hydrolase</keyword>
<dbReference type="GO" id="GO:0008270">
    <property type="term" value="F:zinc ion binding"/>
    <property type="evidence" value="ECO:0007669"/>
    <property type="project" value="InterPro"/>
</dbReference>
<dbReference type="Proteomes" id="UP000694845">
    <property type="component" value="Unplaced"/>
</dbReference>
<evidence type="ECO:0000256" key="4">
    <source>
        <dbReference type="ARBA" id="ARBA00022475"/>
    </source>
</evidence>
<dbReference type="FunFam" id="1.25.50.20:FF:000001">
    <property type="entry name" value="Aminopeptidase"/>
    <property type="match status" value="1"/>
</dbReference>
<comment type="cofactor">
    <cofactor evidence="17">
        <name>Zn(2+)</name>
        <dbReference type="ChEBI" id="CHEBI:29105"/>
    </cofactor>
    <text evidence="17">Binds 1 zinc ion per subunit.</text>
</comment>
<dbReference type="InterPro" id="IPR001930">
    <property type="entry name" value="Peptidase_M1"/>
</dbReference>
<keyword evidence="11 20" id="KW-1133">Transmembrane helix</keyword>
<evidence type="ECO:0000256" key="2">
    <source>
        <dbReference type="ARBA" id="ARBA00004606"/>
    </source>
</evidence>
<dbReference type="KEGG" id="aplc:110986592"/>
<dbReference type="FunFam" id="2.60.40.1730:FF:000012">
    <property type="entry name" value="Aminopeptidase N"/>
    <property type="match status" value="1"/>
</dbReference>
<keyword evidence="6 20" id="KW-0812">Transmembrane</keyword>
<dbReference type="Pfam" id="PF01433">
    <property type="entry name" value="Peptidase_M1"/>
    <property type="match status" value="1"/>
</dbReference>
<dbReference type="FunFam" id="1.10.390.10:FF:000016">
    <property type="entry name" value="Glutamyl aminopeptidase"/>
    <property type="match status" value="1"/>
</dbReference>
<keyword evidence="13 20" id="KW-0472">Membrane</keyword>
<dbReference type="AlphaFoldDB" id="A0A8B7ZLP5"/>
<feature type="site" description="Transition state stabilizer" evidence="18">
    <location>
        <position position="554"/>
    </location>
</feature>
<feature type="active site" description="Proton acceptor" evidence="16">
    <location>
        <position position="469"/>
    </location>
</feature>
<evidence type="ECO:0000256" key="10">
    <source>
        <dbReference type="ARBA" id="ARBA00022968"/>
    </source>
</evidence>
<dbReference type="InterPro" id="IPR050344">
    <property type="entry name" value="Peptidase_M1_aminopeptidases"/>
</dbReference>
<evidence type="ECO:0000256" key="18">
    <source>
        <dbReference type="PIRSR" id="PIRSR634016-4"/>
    </source>
</evidence>
<organism evidence="24 25">
    <name type="scientific">Acanthaster planci</name>
    <name type="common">Crown-of-thorns starfish</name>
    <dbReference type="NCBI Taxonomy" id="133434"/>
    <lineage>
        <taxon>Eukaryota</taxon>
        <taxon>Metazoa</taxon>
        <taxon>Echinodermata</taxon>
        <taxon>Eleutherozoa</taxon>
        <taxon>Asterozoa</taxon>
        <taxon>Asteroidea</taxon>
        <taxon>Valvatacea</taxon>
        <taxon>Valvatida</taxon>
        <taxon>Acanthasteridae</taxon>
        <taxon>Acanthaster</taxon>
    </lineage>
</organism>
<feature type="domain" description="ERAP1-like C-terminal" evidence="22">
    <location>
        <begin position="703"/>
        <end position="1023"/>
    </location>
</feature>
<evidence type="ECO:0000256" key="9">
    <source>
        <dbReference type="ARBA" id="ARBA00022833"/>
    </source>
</evidence>
<dbReference type="GO" id="GO:0042277">
    <property type="term" value="F:peptide binding"/>
    <property type="evidence" value="ECO:0007669"/>
    <property type="project" value="TreeGrafter"/>
</dbReference>
<sequence>MAFWWDRIRALLRGTAMSQPPLDNIESLDSIPLISSQDYGSVKKVTVTMGMDGTLEVDRETGKPVRKGMYCSHAQMLFVFITACIIIIGVGLLAYYVPDRCADIEATQAPVVGQSRGESPREEEETPNLSEEGGVGVEVNRQQAEEWKGRLPLDVIPKRYNVRLQPFLTTDDAQDSLMGRNFTFDGLVTIKVECNEPTNTITLHTLDLTLHKPPKVTSLSGGMDAPDLFESYEFVVEYDFLVITLKEKLASGQDYEIKLNYSGELNDKLAGFYRSKYTTAEGEERWIATTQMQPTDARRALPCFDEPAFKAVFDVEIIHRSHMTALANGIERDGEIKVPVGTDGRWVVTRYKRIREMSTYLLAFVVCDFKYTNATTENGILFRVWSRPDAVENTRYALDVGTRILTYFEEYFDFAYPLEKQDMVAIPDFSAGAMENWGLILYRETALLYDPVLNSASNKQRVAVVVSHELAHQWFGNLVTPEWWDDLWLNEGFASYVEYLGVDKVETEWQMKLQFLVEDLQPVFTEDALGTSHPVKVPVGAPAEINEIFDSISYQKGASIIRMLDNILTEEVFKMGLNYYLFERFYGNANSDDLWTVLTYADKGIGNNDVKKIMDTWTLQMGYPYVTFERNGNSLTATQKHFLNNPNSTVEDGKFGNLGYLWYVYLLYAHKSYQDYDNPMTMWMNKERSVELSLGDSYNDNDWYLVNIKQYGYYRVNYDLENWERLSEQLMADHTVIPIENRAALIDDAFNLARAGVIEQTTALSLTKYLTKEREYLPWESTLVVISYIRDMFSRYSGYGPLEKYMLRQIEPLYDQLGWDDNITDPANTHLTQYNRINALGTACRYGHKDCVTQASRLYKEYMSNPDKNPITPNLKSVVYCNGIRYGGQDEWEFGWERYGNTTDSSEKSKWLSALACSNEPWILSRFLEYSTIKIPQGDTINVIRYVAQNYVGRALAWDFVRANWDKLYNDYGESAFWLSNVVRSIARYCNMEFELRQLNSFVNGRHLGSATRAFQQALEKCRSNIEWMEQNADIIGQWLRDNGENHIAASLNLTRSDNN</sequence>
<evidence type="ECO:0000256" key="6">
    <source>
        <dbReference type="ARBA" id="ARBA00022692"/>
    </source>
</evidence>
<dbReference type="CDD" id="cd09601">
    <property type="entry name" value="M1_APN-Q_like"/>
    <property type="match status" value="1"/>
</dbReference>
<evidence type="ECO:0000256" key="8">
    <source>
        <dbReference type="ARBA" id="ARBA00022801"/>
    </source>
</evidence>
<dbReference type="InterPro" id="IPR042097">
    <property type="entry name" value="Aminopeptidase_N-like_N_sf"/>
</dbReference>
<feature type="transmembrane region" description="Helical" evidence="20">
    <location>
        <begin position="76"/>
        <end position="97"/>
    </location>
</feature>
<keyword evidence="5" id="KW-0645">Protease</keyword>
<dbReference type="InterPro" id="IPR014782">
    <property type="entry name" value="Peptidase_M1_dom"/>
</dbReference>
<dbReference type="SUPFAM" id="SSF55486">
    <property type="entry name" value="Metalloproteases ('zincins'), catalytic domain"/>
    <property type="match status" value="1"/>
</dbReference>
<dbReference type="GO" id="GO:0005615">
    <property type="term" value="C:extracellular space"/>
    <property type="evidence" value="ECO:0007669"/>
    <property type="project" value="TreeGrafter"/>
</dbReference>
<feature type="binding site" evidence="17">
    <location>
        <position position="472"/>
    </location>
    <ligand>
        <name>Zn(2+)</name>
        <dbReference type="ChEBI" id="CHEBI:29105"/>
        <note>catalytic</note>
    </ligand>
</feature>
<feature type="binding site" evidence="17">
    <location>
        <position position="468"/>
    </location>
    <ligand>
        <name>Zn(2+)</name>
        <dbReference type="ChEBI" id="CHEBI:29105"/>
        <note>catalytic</note>
    </ligand>
</feature>
<dbReference type="GO" id="GO:0006508">
    <property type="term" value="P:proteolysis"/>
    <property type="evidence" value="ECO:0007669"/>
    <property type="project" value="UniProtKB-KW"/>
</dbReference>
<evidence type="ECO:0000256" key="3">
    <source>
        <dbReference type="ARBA" id="ARBA00010136"/>
    </source>
</evidence>
<reference evidence="25" key="1">
    <citation type="submission" date="2025-08" db="UniProtKB">
        <authorList>
            <consortium name="RefSeq"/>
        </authorList>
    </citation>
    <scope>IDENTIFICATION</scope>
</reference>
<dbReference type="Gene3D" id="1.25.50.20">
    <property type="match status" value="1"/>
</dbReference>
<dbReference type="GeneID" id="110986592"/>
<evidence type="ECO:0000313" key="25">
    <source>
        <dbReference type="RefSeq" id="XP_022104261.1"/>
    </source>
</evidence>
<dbReference type="PANTHER" id="PTHR11533:SF301">
    <property type="entry name" value="AMINOPEPTIDASE"/>
    <property type="match status" value="1"/>
</dbReference>
<keyword evidence="24" id="KW-1185">Reference proteome</keyword>
<dbReference type="InterPro" id="IPR034016">
    <property type="entry name" value="M1_APN-typ"/>
</dbReference>
<evidence type="ECO:0000313" key="24">
    <source>
        <dbReference type="Proteomes" id="UP000694845"/>
    </source>
</evidence>
<proteinExistence type="inferred from homology"/>
<dbReference type="Pfam" id="PF11838">
    <property type="entry name" value="ERAP1_C"/>
    <property type="match status" value="1"/>
</dbReference>
<dbReference type="Gene3D" id="2.60.40.1730">
    <property type="entry name" value="tricorn interacting facor f3 domain"/>
    <property type="match status" value="1"/>
</dbReference>
<evidence type="ECO:0000256" key="11">
    <source>
        <dbReference type="ARBA" id="ARBA00022989"/>
    </source>
</evidence>
<comment type="similarity">
    <text evidence="3">Belongs to the peptidase M1 family.</text>
</comment>
<dbReference type="GO" id="GO:0043171">
    <property type="term" value="P:peptide catabolic process"/>
    <property type="evidence" value="ECO:0007669"/>
    <property type="project" value="TreeGrafter"/>
</dbReference>
<dbReference type="InterPro" id="IPR024571">
    <property type="entry name" value="ERAP1-like_C_dom"/>
</dbReference>
<protein>
    <submittedName>
        <fullName evidence="25">Aminopeptidase N-like isoform X1</fullName>
    </submittedName>
</protein>
<dbReference type="Pfam" id="PF17900">
    <property type="entry name" value="Peptidase_M1_N"/>
    <property type="match status" value="1"/>
</dbReference>